<keyword evidence="2" id="KW-0732">Signal</keyword>
<evidence type="ECO:0000256" key="2">
    <source>
        <dbReference type="SAM" id="SignalP"/>
    </source>
</evidence>
<feature type="transmembrane region" description="Helical" evidence="1">
    <location>
        <begin position="40"/>
        <end position="57"/>
    </location>
</feature>
<keyword evidence="1" id="KW-0472">Membrane</keyword>
<feature type="transmembrane region" description="Helical" evidence="1">
    <location>
        <begin position="64"/>
        <end position="81"/>
    </location>
</feature>
<dbReference type="AlphaFoldDB" id="A0A0R3R8J2"/>
<accession>A0A0R3R8J2</accession>
<organism evidence="3">
    <name type="scientific">Brugia timori</name>
    <dbReference type="NCBI Taxonomy" id="42155"/>
    <lineage>
        <taxon>Eukaryota</taxon>
        <taxon>Metazoa</taxon>
        <taxon>Ecdysozoa</taxon>
        <taxon>Nematoda</taxon>
        <taxon>Chromadorea</taxon>
        <taxon>Rhabditida</taxon>
        <taxon>Spirurina</taxon>
        <taxon>Spiruromorpha</taxon>
        <taxon>Filarioidea</taxon>
        <taxon>Onchocercidae</taxon>
        <taxon>Brugia</taxon>
    </lineage>
</organism>
<feature type="chain" id="PRO_5006447376" evidence="2">
    <location>
        <begin position="18"/>
        <end position="103"/>
    </location>
</feature>
<name>A0A0R3R8J2_9BILA</name>
<keyword evidence="1" id="KW-1133">Transmembrane helix</keyword>
<keyword evidence="1" id="KW-0812">Transmembrane</keyword>
<reference evidence="3" key="1">
    <citation type="submission" date="2017-02" db="UniProtKB">
        <authorList>
            <consortium name="WormBaseParasite"/>
        </authorList>
    </citation>
    <scope>IDENTIFICATION</scope>
</reference>
<dbReference type="WBParaSite" id="BTMF_0001634801-mRNA-1">
    <property type="protein sequence ID" value="BTMF_0001634801-mRNA-1"/>
    <property type="gene ID" value="BTMF_0001634801"/>
</dbReference>
<feature type="signal peptide" evidence="2">
    <location>
        <begin position="1"/>
        <end position="17"/>
    </location>
</feature>
<protein>
    <submittedName>
        <fullName evidence="3">Secreted protein</fullName>
    </submittedName>
</protein>
<evidence type="ECO:0000256" key="1">
    <source>
        <dbReference type="SAM" id="Phobius"/>
    </source>
</evidence>
<proteinExistence type="predicted"/>
<evidence type="ECO:0000313" key="3">
    <source>
        <dbReference type="WBParaSite" id="BTMF_0001634801-mRNA-1"/>
    </source>
</evidence>
<sequence>LDCVLLVLTFAFPLTSTLTCRVHALCHDLSPDLSLVSVHFYRSHLCFFHVLFLEYFCHLSCLPVFYFWTFWFFFSFSYPFVQLIHPAFLPSVSAAKHDISPPE</sequence>